<sequence length="47" mass="5215">MLIDRPSYSEGCGATLAEVSVLATGASYHHSAERRQHQDRSKERLLS</sequence>
<evidence type="ECO:0000313" key="2">
    <source>
        <dbReference type="EMBL" id="SVD24852.1"/>
    </source>
</evidence>
<evidence type="ECO:0000256" key="1">
    <source>
        <dbReference type="SAM" id="MobiDB-lite"/>
    </source>
</evidence>
<name>A0A382TSZ8_9ZZZZ</name>
<proteinExistence type="predicted"/>
<gene>
    <name evidence="2" type="ORF">METZ01_LOCUS377706</name>
</gene>
<dbReference type="AlphaFoldDB" id="A0A382TSZ8"/>
<accession>A0A382TSZ8</accession>
<protein>
    <submittedName>
        <fullName evidence="2">Uncharacterized protein</fullName>
    </submittedName>
</protein>
<dbReference type="EMBL" id="UINC01138727">
    <property type="protein sequence ID" value="SVD24852.1"/>
    <property type="molecule type" value="Genomic_DNA"/>
</dbReference>
<feature type="compositionally biased region" description="Basic and acidic residues" evidence="1">
    <location>
        <begin position="30"/>
        <end position="47"/>
    </location>
</feature>
<organism evidence="2">
    <name type="scientific">marine metagenome</name>
    <dbReference type="NCBI Taxonomy" id="408172"/>
    <lineage>
        <taxon>unclassified sequences</taxon>
        <taxon>metagenomes</taxon>
        <taxon>ecological metagenomes</taxon>
    </lineage>
</organism>
<reference evidence="2" key="1">
    <citation type="submission" date="2018-05" db="EMBL/GenBank/DDBJ databases">
        <authorList>
            <person name="Lanie J.A."/>
            <person name="Ng W.-L."/>
            <person name="Kazmierczak K.M."/>
            <person name="Andrzejewski T.M."/>
            <person name="Davidsen T.M."/>
            <person name="Wayne K.J."/>
            <person name="Tettelin H."/>
            <person name="Glass J.I."/>
            <person name="Rusch D."/>
            <person name="Podicherti R."/>
            <person name="Tsui H.-C.T."/>
            <person name="Winkler M.E."/>
        </authorList>
    </citation>
    <scope>NUCLEOTIDE SEQUENCE</scope>
</reference>
<feature type="region of interest" description="Disordered" evidence="1">
    <location>
        <begin position="27"/>
        <end position="47"/>
    </location>
</feature>